<dbReference type="Gene3D" id="3.40.630.30">
    <property type="match status" value="2"/>
</dbReference>
<dbReference type="EMBL" id="JBHSKF010000003">
    <property type="protein sequence ID" value="MFC5287082.1"/>
    <property type="molecule type" value="Genomic_DNA"/>
</dbReference>
<dbReference type="InterPro" id="IPR025559">
    <property type="entry name" value="Eis_dom"/>
</dbReference>
<keyword evidence="3" id="KW-1185">Reference proteome</keyword>
<dbReference type="InterPro" id="IPR000182">
    <property type="entry name" value="GNAT_dom"/>
</dbReference>
<gene>
    <name evidence="2" type="primary">eis</name>
    <name evidence="2" type="ORF">ACFPM7_08465</name>
</gene>
<proteinExistence type="predicted"/>
<dbReference type="Proteomes" id="UP001596157">
    <property type="component" value="Unassembled WGS sequence"/>
</dbReference>
<dbReference type="PROSITE" id="PS51186">
    <property type="entry name" value="GNAT"/>
    <property type="match status" value="1"/>
</dbReference>
<evidence type="ECO:0000313" key="2">
    <source>
        <dbReference type="EMBL" id="MFC5287082.1"/>
    </source>
</evidence>
<organism evidence="2 3">
    <name type="scientific">Actinokineospora guangxiensis</name>
    <dbReference type="NCBI Taxonomy" id="1490288"/>
    <lineage>
        <taxon>Bacteria</taxon>
        <taxon>Bacillati</taxon>
        <taxon>Actinomycetota</taxon>
        <taxon>Actinomycetes</taxon>
        <taxon>Pseudonocardiales</taxon>
        <taxon>Pseudonocardiaceae</taxon>
        <taxon>Actinokineospora</taxon>
    </lineage>
</organism>
<dbReference type="InterPro" id="IPR051554">
    <property type="entry name" value="Acetyltransferase_Eis"/>
</dbReference>
<dbReference type="Pfam" id="PF13527">
    <property type="entry name" value="Acetyltransf_9"/>
    <property type="match status" value="1"/>
</dbReference>
<dbReference type="PANTHER" id="PTHR37817:SF1">
    <property type="entry name" value="N-ACETYLTRANSFERASE EIS"/>
    <property type="match status" value="1"/>
</dbReference>
<dbReference type="InterPro" id="IPR016181">
    <property type="entry name" value="Acyl_CoA_acyltransferase"/>
</dbReference>
<accession>A0ABW0EI66</accession>
<dbReference type="EC" id="2.3.1.-" evidence="2"/>
<dbReference type="InterPro" id="IPR036527">
    <property type="entry name" value="SCP2_sterol-bd_dom_sf"/>
</dbReference>
<feature type="domain" description="N-acetyltransferase" evidence="1">
    <location>
        <begin position="1"/>
        <end position="139"/>
    </location>
</feature>
<dbReference type="RefSeq" id="WP_378245667.1">
    <property type="nucleotide sequence ID" value="NZ_JBHSKF010000003.1"/>
</dbReference>
<dbReference type="Pfam" id="PF13530">
    <property type="entry name" value="SCP2_2"/>
    <property type="match status" value="1"/>
</dbReference>
<name>A0ABW0EI66_9PSEU</name>
<keyword evidence="2" id="KW-0012">Acyltransferase</keyword>
<dbReference type="GO" id="GO:0016746">
    <property type="term" value="F:acyltransferase activity"/>
    <property type="evidence" value="ECO:0007669"/>
    <property type="project" value="UniProtKB-KW"/>
</dbReference>
<evidence type="ECO:0000259" key="1">
    <source>
        <dbReference type="PROSITE" id="PS51186"/>
    </source>
</evidence>
<dbReference type="SUPFAM" id="SSF55718">
    <property type="entry name" value="SCP-like"/>
    <property type="match status" value="1"/>
</dbReference>
<dbReference type="PANTHER" id="PTHR37817">
    <property type="entry name" value="N-ACETYLTRANSFERASE EIS"/>
    <property type="match status" value="1"/>
</dbReference>
<dbReference type="CDD" id="cd04301">
    <property type="entry name" value="NAT_SF"/>
    <property type="match status" value="1"/>
</dbReference>
<evidence type="ECO:0000313" key="3">
    <source>
        <dbReference type="Proteomes" id="UP001596157"/>
    </source>
</evidence>
<keyword evidence="2" id="KW-0808">Transferase</keyword>
<protein>
    <submittedName>
        <fullName evidence="2">Enhanced intracellular survival protein Eis</fullName>
        <ecNumber evidence="2">2.3.1.-</ecNumber>
    </submittedName>
</protein>
<sequence>MSVRPFAESDTDAFQRLRRLAFSATDGLGSPQAWSGLVAEDASGVVGALRAWDYRQFFGGRAVPCGGVASVVVLPHVGGQGVARDLLRASVRMMREAGQPVSALYPTVPAVYQRHGWEQVGALERLPVPIDVLTRLRPELPVRPAAESDLPALHAAYLRTAARVDGMLDRCGPAFTLGDVLDLDFVHVVEGRTGLRGYLTADRRSDALVVHDVIADDATTATALLASLGSWSSVAAEVTLRLIDPAVELLLARTATAIDVHPWMLRVVDLPAAVAARGWPAVSSARPFAVDIEITDSDAPWHAGRHRLVWDGEKVTCEPGGSGDVRLGPRGLAAWFACAADTHTLRRAGLLTGGPADGLDTLTGGRRLVRMADEF</sequence>
<dbReference type="SUPFAM" id="SSF55729">
    <property type="entry name" value="Acyl-CoA N-acyltransferases (Nat)"/>
    <property type="match status" value="1"/>
</dbReference>
<dbReference type="Gene3D" id="3.30.1050.10">
    <property type="entry name" value="SCP2 sterol-binding domain"/>
    <property type="match status" value="1"/>
</dbReference>
<comment type="caution">
    <text evidence="2">The sequence shown here is derived from an EMBL/GenBank/DDBJ whole genome shotgun (WGS) entry which is preliminary data.</text>
</comment>
<reference evidence="3" key="1">
    <citation type="journal article" date="2019" name="Int. J. Syst. Evol. Microbiol.">
        <title>The Global Catalogue of Microorganisms (GCM) 10K type strain sequencing project: providing services to taxonomists for standard genome sequencing and annotation.</title>
        <authorList>
            <consortium name="The Broad Institute Genomics Platform"/>
            <consortium name="The Broad Institute Genome Sequencing Center for Infectious Disease"/>
            <person name="Wu L."/>
            <person name="Ma J."/>
        </authorList>
    </citation>
    <scope>NUCLEOTIDE SEQUENCE [LARGE SCALE GENOMIC DNA]</scope>
    <source>
        <strain evidence="3">CCUG 59778</strain>
    </source>
</reference>